<dbReference type="Proteomes" id="UP000789390">
    <property type="component" value="Unassembled WGS sequence"/>
</dbReference>
<evidence type="ECO:0000313" key="7">
    <source>
        <dbReference type="Proteomes" id="UP000789390"/>
    </source>
</evidence>
<dbReference type="AlphaFoldDB" id="A0A8J2VZE3"/>
<keyword evidence="7" id="KW-1185">Reference proteome</keyword>
<evidence type="ECO:0000256" key="3">
    <source>
        <dbReference type="ARBA" id="ARBA00023128"/>
    </source>
</evidence>
<keyword evidence="3" id="KW-0496">Mitochondrion</keyword>
<dbReference type="Pfam" id="PF00675">
    <property type="entry name" value="Peptidase_M16"/>
    <property type="match status" value="1"/>
</dbReference>
<dbReference type="FunFam" id="3.30.830.10:FF:000021">
    <property type="entry name" value="Cytochrome b-c1 complex subunit 2"/>
    <property type="match status" value="1"/>
</dbReference>
<dbReference type="GO" id="GO:0016020">
    <property type="term" value="C:membrane"/>
    <property type="evidence" value="ECO:0007669"/>
    <property type="project" value="UniProtKB-ARBA"/>
</dbReference>
<dbReference type="SUPFAM" id="SSF63411">
    <property type="entry name" value="LuxS/MPP-like metallohydrolase"/>
    <property type="match status" value="2"/>
</dbReference>
<dbReference type="InterPro" id="IPR011765">
    <property type="entry name" value="Pept_M16_N"/>
</dbReference>
<feature type="domain" description="Peptidase M16 C-terminal" evidence="5">
    <location>
        <begin position="208"/>
        <end position="378"/>
    </location>
</feature>
<evidence type="ECO:0000313" key="6">
    <source>
        <dbReference type="EMBL" id="CAH0099593.1"/>
    </source>
</evidence>
<dbReference type="InterPro" id="IPR050361">
    <property type="entry name" value="MPP/UQCRC_Complex"/>
</dbReference>
<dbReference type="InterPro" id="IPR011249">
    <property type="entry name" value="Metalloenz_LuxS/M16"/>
</dbReference>
<comment type="caution">
    <text evidence="6">The sequence shown here is derived from an EMBL/GenBank/DDBJ whole genome shotgun (WGS) entry which is preliminary data.</text>
</comment>
<dbReference type="Gene3D" id="3.30.830.10">
    <property type="entry name" value="Metalloenzyme, LuxS/M16 peptidase-like"/>
    <property type="match status" value="2"/>
</dbReference>
<accession>A0A8J2VZE3</accession>
<dbReference type="InterPro" id="IPR007863">
    <property type="entry name" value="Peptidase_M16_C"/>
</dbReference>
<gene>
    <name evidence="6" type="ORF">DGAL_LOCUS1740</name>
</gene>
<dbReference type="FunFam" id="3.30.830.10:FF:000039">
    <property type="entry name" value="Ubiquinol-cytochrome c reductase core subunit 2"/>
    <property type="match status" value="1"/>
</dbReference>
<proteinExistence type="predicted"/>
<protein>
    <submittedName>
        <fullName evidence="6">Uncharacterized protein</fullName>
    </submittedName>
</protein>
<dbReference type="PANTHER" id="PTHR11851:SF226">
    <property type="entry name" value="CYTOCHROME B-C1 COMPLEX SUBUNIT 2, MITOCHONDRIAL"/>
    <property type="match status" value="1"/>
</dbReference>
<dbReference type="GO" id="GO:0005739">
    <property type="term" value="C:mitochondrion"/>
    <property type="evidence" value="ECO:0007669"/>
    <property type="project" value="UniProtKB-SubCell"/>
</dbReference>
<sequence length="448" mass="46784">MASKFLSTQTVKATRGFAAQAAAKPAATEFSPVPREPVKTTTLSNGIVVASIETNAPLSRVGIAFKAGTRNEPAGKEGIIHLLRMTSSLSTKQSTQFSLTRVINQAGASLTCTSGREHVLYSMDASRKQMQVPFLSWHSDGVLPKLTDAATQQVFKPWELSDNIYKIKLDLAAVQPETLVIELLHKVAFRTGLANSLFCPSHLVGKHTSEVLQSFVADNMRADNAAVVGVGIPHDRLVAYAQSLALKAGQSASAVPSKVHGGEVRVETSSPLAYVAVAAPGASLADTKAMVTFALLQRALGTGIPVKYGSGAGSKLNQAVLGAGAVSSLNLNYSDAGLFGFVAAAPATDAGKVVSAAAKVLRSASVNESQFSRAKAQLKADLLMAKENTGVLFEELALQALLNQSDLLSTIDKVSIAEVNAVASRFATAKLTVAAVGNLSNVPFVDDL</sequence>
<feature type="domain" description="Peptidase M16 N-terminal" evidence="4">
    <location>
        <begin position="48"/>
        <end position="201"/>
    </location>
</feature>
<name>A0A8J2VZE3_9CRUS</name>
<dbReference type="PANTHER" id="PTHR11851">
    <property type="entry name" value="METALLOPROTEASE"/>
    <property type="match status" value="1"/>
</dbReference>
<evidence type="ECO:0000256" key="2">
    <source>
        <dbReference type="ARBA" id="ARBA00022946"/>
    </source>
</evidence>
<comment type="subcellular location">
    <subcellularLocation>
        <location evidence="1">Mitochondrion</location>
    </subcellularLocation>
</comment>
<keyword evidence="2" id="KW-0809">Transit peptide</keyword>
<dbReference type="Pfam" id="PF05193">
    <property type="entry name" value="Peptidase_M16_C"/>
    <property type="match status" value="1"/>
</dbReference>
<dbReference type="EMBL" id="CAKKLH010000022">
    <property type="protein sequence ID" value="CAH0099593.1"/>
    <property type="molecule type" value="Genomic_DNA"/>
</dbReference>
<dbReference type="OrthoDB" id="6369905at2759"/>
<organism evidence="6 7">
    <name type="scientific">Daphnia galeata</name>
    <dbReference type="NCBI Taxonomy" id="27404"/>
    <lineage>
        <taxon>Eukaryota</taxon>
        <taxon>Metazoa</taxon>
        <taxon>Ecdysozoa</taxon>
        <taxon>Arthropoda</taxon>
        <taxon>Crustacea</taxon>
        <taxon>Branchiopoda</taxon>
        <taxon>Diplostraca</taxon>
        <taxon>Cladocera</taxon>
        <taxon>Anomopoda</taxon>
        <taxon>Daphniidae</taxon>
        <taxon>Daphnia</taxon>
    </lineage>
</organism>
<reference evidence="6" key="1">
    <citation type="submission" date="2021-11" db="EMBL/GenBank/DDBJ databases">
        <authorList>
            <person name="Schell T."/>
        </authorList>
    </citation>
    <scope>NUCLEOTIDE SEQUENCE</scope>
    <source>
        <strain evidence="6">M5</strain>
    </source>
</reference>
<evidence type="ECO:0000259" key="4">
    <source>
        <dbReference type="Pfam" id="PF00675"/>
    </source>
</evidence>
<evidence type="ECO:0000256" key="1">
    <source>
        <dbReference type="ARBA" id="ARBA00004173"/>
    </source>
</evidence>
<dbReference type="GO" id="GO:0046872">
    <property type="term" value="F:metal ion binding"/>
    <property type="evidence" value="ECO:0007669"/>
    <property type="project" value="InterPro"/>
</dbReference>
<evidence type="ECO:0000259" key="5">
    <source>
        <dbReference type="Pfam" id="PF05193"/>
    </source>
</evidence>